<comment type="function">
    <text evidence="11">DNA-dependent RNA polymerase catalyzes the transcription of DNA into RNA using the four ribonucleoside triphosphates as substrates.</text>
</comment>
<comment type="similarity">
    <text evidence="1 11">Belongs to the RNA polymerase alpha chain family.</text>
</comment>
<keyword evidence="5 11" id="KW-0808">Transferase</keyword>
<comment type="domain">
    <text evidence="11">The N-terminal domain is essential for RNAP assembly and basal transcription, whereas the C-terminal domain is involved in interaction with transcriptional regulators and with upstream promoter elements.</text>
</comment>
<protein>
    <recommendedName>
        <fullName evidence="3 11">DNA-directed RNA polymerase subunit alpha</fullName>
        <shortName evidence="11">RNAP subunit alpha</shortName>
        <ecNumber evidence="2 11">2.7.7.6</ecNumber>
    </recommendedName>
    <alternativeName>
        <fullName evidence="9 11">RNA polymerase subunit alpha</fullName>
    </alternativeName>
    <alternativeName>
        <fullName evidence="8 11">Transcriptase subunit alpha</fullName>
    </alternativeName>
</protein>
<organism evidence="13 14">
    <name type="scientific">candidate division WWE3 bacterium RIFOXYC1_FULL_39_7</name>
    <dbReference type="NCBI Taxonomy" id="1802643"/>
    <lineage>
        <taxon>Bacteria</taxon>
        <taxon>Katanobacteria</taxon>
    </lineage>
</organism>
<evidence type="ECO:0000313" key="14">
    <source>
        <dbReference type="Proteomes" id="UP000179113"/>
    </source>
</evidence>
<dbReference type="GO" id="GO:0003677">
    <property type="term" value="F:DNA binding"/>
    <property type="evidence" value="ECO:0007669"/>
    <property type="project" value="UniProtKB-UniRule"/>
</dbReference>
<evidence type="ECO:0000313" key="13">
    <source>
        <dbReference type="EMBL" id="OGC70009.1"/>
    </source>
</evidence>
<dbReference type="InterPro" id="IPR036603">
    <property type="entry name" value="RBP11-like"/>
</dbReference>
<evidence type="ECO:0000256" key="11">
    <source>
        <dbReference type="HAMAP-Rule" id="MF_00059"/>
    </source>
</evidence>
<dbReference type="GO" id="GO:0005737">
    <property type="term" value="C:cytoplasm"/>
    <property type="evidence" value="ECO:0007669"/>
    <property type="project" value="UniProtKB-ARBA"/>
</dbReference>
<dbReference type="FunFam" id="2.170.120.12:FF:000001">
    <property type="entry name" value="DNA-directed RNA polymerase subunit alpha"/>
    <property type="match status" value="1"/>
</dbReference>
<proteinExistence type="inferred from homology"/>
<dbReference type="InterPro" id="IPR011263">
    <property type="entry name" value="DNA-dir_RNA_pol_RpoA/D/Rpb3"/>
</dbReference>
<dbReference type="SUPFAM" id="SSF55257">
    <property type="entry name" value="RBP11-like subunits of RNA polymerase"/>
    <property type="match status" value="1"/>
</dbReference>
<sequence>MQVNIENTKISAIKESKNLGIYSIEPLPTGFGATLGNSLRRILLTSIKGAAVTQIKVNGVNHQFTTIPGVKEDVVELTLNLKKLRFRLHGDETVIATIKKKGPGDVTGADITISSEAEVMNKDLHIATLANNKSELNMELVIESGVGYSPMEERQTSKIGVIVLDALFSPIVSSTYEVEPTRFGRQADLDKLVLSVETDGSISPKEAIKNSASILSSYYTHILKWEAPVEASDEEPKETKVKHTETISIEELPLQTRTVNALKKHGIETLQQLAKKTDEEISDIKNLGEKSISEIKKLLEKEGYR</sequence>
<comment type="subunit">
    <text evidence="11">Homodimer. The RNAP catalytic core consists of 2 alpha, 1 beta, 1 beta' and 1 omega subunit. When a sigma factor is associated with the core the holoenzyme is formed, which can initiate transcription.</text>
</comment>
<dbReference type="NCBIfam" id="NF003519">
    <property type="entry name" value="PRK05182.2-5"/>
    <property type="match status" value="1"/>
</dbReference>
<reference evidence="13 14" key="1">
    <citation type="journal article" date="2016" name="Nat. Commun.">
        <title>Thousands of microbial genomes shed light on interconnected biogeochemical processes in an aquifer system.</title>
        <authorList>
            <person name="Anantharaman K."/>
            <person name="Brown C.T."/>
            <person name="Hug L.A."/>
            <person name="Sharon I."/>
            <person name="Castelle C.J."/>
            <person name="Probst A.J."/>
            <person name="Thomas B.C."/>
            <person name="Singh A."/>
            <person name="Wilkins M.J."/>
            <person name="Karaoz U."/>
            <person name="Brodie E.L."/>
            <person name="Williams K.H."/>
            <person name="Hubbard S.S."/>
            <person name="Banfield J.F."/>
        </authorList>
    </citation>
    <scope>NUCLEOTIDE SEQUENCE [LARGE SCALE GENOMIC DNA]</scope>
</reference>
<dbReference type="InterPro" id="IPR011262">
    <property type="entry name" value="DNA-dir_RNA_pol_insert"/>
</dbReference>
<comment type="catalytic activity">
    <reaction evidence="10 11">
        <text>RNA(n) + a ribonucleoside 5'-triphosphate = RNA(n+1) + diphosphate</text>
        <dbReference type="Rhea" id="RHEA:21248"/>
        <dbReference type="Rhea" id="RHEA-COMP:14527"/>
        <dbReference type="Rhea" id="RHEA-COMP:17342"/>
        <dbReference type="ChEBI" id="CHEBI:33019"/>
        <dbReference type="ChEBI" id="CHEBI:61557"/>
        <dbReference type="ChEBI" id="CHEBI:140395"/>
        <dbReference type="EC" id="2.7.7.6"/>
    </reaction>
</comment>
<dbReference type="InterPro" id="IPR036643">
    <property type="entry name" value="RNApol_insert_sf"/>
</dbReference>
<gene>
    <name evidence="11" type="primary">rpoA</name>
    <name evidence="13" type="ORF">A2415_01475</name>
</gene>
<keyword evidence="6 11" id="KW-0548">Nucleotidyltransferase</keyword>
<dbReference type="InterPro" id="IPR011773">
    <property type="entry name" value="DNA-dir_RpoA"/>
</dbReference>
<dbReference type="GO" id="GO:0003899">
    <property type="term" value="F:DNA-directed RNA polymerase activity"/>
    <property type="evidence" value="ECO:0007669"/>
    <property type="project" value="UniProtKB-UniRule"/>
</dbReference>
<dbReference type="SUPFAM" id="SSF56553">
    <property type="entry name" value="Insert subdomain of RNA polymerase alpha subunit"/>
    <property type="match status" value="1"/>
</dbReference>
<dbReference type="GO" id="GO:0006351">
    <property type="term" value="P:DNA-templated transcription"/>
    <property type="evidence" value="ECO:0007669"/>
    <property type="project" value="UniProtKB-UniRule"/>
</dbReference>
<dbReference type="InterPro" id="IPR011260">
    <property type="entry name" value="RNAP_asu_C"/>
</dbReference>
<dbReference type="Gene3D" id="3.30.1360.10">
    <property type="entry name" value="RNA polymerase, RBP11-like subunit"/>
    <property type="match status" value="1"/>
</dbReference>
<evidence type="ECO:0000256" key="1">
    <source>
        <dbReference type="ARBA" id="ARBA00007123"/>
    </source>
</evidence>
<accession>A0A1F4WKU6</accession>
<dbReference type="GO" id="GO:0000428">
    <property type="term" value="C:DNA-directed RNA polymerase complex"/>
    <property type="evidence" value="ECO:0007669"/>
    <property type="project" value="UniProtKB-KW"/>
</dbReference>
<feature type="domain" description="DNA-directed RNA polymerase RpoA/D/Rpb3-type" evidence="12">
    <location>
        <begin position="19"/>
        <end position="225"/>
    </location>
</feature>
<dbReference type="EC" id="2.7.7.6" evidence="2 11"/>
<keyword evidence="7 11" id="KW-0804">Transcription</keyword>
<dbReference type="GO" id="GO:0046983">
    <property type="term" value="F:protein dimerization activity"/>
    <property type="evidence" value="ECO:0007669"/>
    <property type="project" value="InterPro"/>
</dbReference>
<feature type="region of interest" description="Alpha C-terminal domain (alpha-CTD)" evidence="11">
    <location>
        <begin position="241"/>
        <end position="305"/>
    </location>
</feature>
<name>A0A1F4WKU6_UNCKA</name>
<evidence type="ECO:0000256" key="9">
    <source>
        <dbReference type="ARBA" id="ARBA00033070"/>
    </source>
</evidence>
<evidence type="ECO:0000259" key="12">
    <source>
        <dbReference type="SMART" id="SM00662"/>
    </source>
</evidence>
<dbReference type="SMART" id="SM00662">
    <property type="entry name" value="RPOLD"/>
    <property type="match status" value="1"/>
</dbReference>
<dbReference type="HAMAP" id="MF_00059">
    <property type="entry name" value="RNApol_bact_RpoA"/>
    <property type="match status" value="1"/>
</dbReference>
<dbReference type="Gene3D" id="1.10.150.20">
    <property type="entry name" value="5' to 3' exonuclease, C-terminal subdomain"/>
    <property type="match status" value="1"/>
</dbReference>
<evidence type="ECO:0000256" key="6">
    <source>
        <dbReference type="ARBA" id="ARBA00022695"/>
    </source>
</evidence>
<evidence type="ECO:0000256" key="5">
    <source>
        <dbReference type="ARBA" id="ARBA00022679"/>
    </source>
</evidence>
<dbReference type="Pfam" id="PF03118">
    <property type="entry name" value="RNA_pol_A_CTD"/>
    <property type="match status" value="1"/>
</dbReference>
<evidence type="ECO:0000256" key="7">
    <source>
        <dbReference type="ARBA" id="ARBA00023163"/>
    </source>
</evidence>
<evidence type="ECO:0000256" key="8">
    <source>
        <dbReference type="ARBA" id="ARBA00032524"/>
    </source>
</evidence>
<dbReference type="Pfam" id="PF01193">
    <property type="entry name" value="RNA_pol_L"/>
    <property type="match status" value="1"/>
</dbReference>
<dbReference type="EMBL" id="MEWA01000012">
    <property type="protein sequence ID" value="OGC70009.1"/>
    <property type="molecule type" value="Genomic_DNA"/>
</dbReference>
<feature type="region of interest" description="Alpha N-terminal domain (alpha-NTD)" evidence="11">
    <location>
        <begin position="1"/>
        <end position="230"/>
    </location>
</feature>
<dbReference type="Pfam" id="PF01000">
    <property type="entry name" value="RNA_pol_A_bac"/>
    <property type="match status" value="1"/>
</dbReference>
<dbReference type="NCBIfam" id="TIGR02027">
    <property type="entry name" value="rpoA"/>
    <property type="match status" value="1"/>
</dbReference>
<evidence type="ECO:0000256" key="10">
    <source>
        <dbReference type="ARBA" id="ARBA00048552"/>
    </source>
</evidence>
<comment type="caution">
    <text evidence="13">The sequence shown here is derived from an EMBL/GenBank/DDBJ whole genome shotgun (WGS) entry which is preliminary data.</text>
</comment>
<dbReference type="AlphaFoldDB" id="A0A1F4WKU6"/>
<dbReference type="CDD" id="cd06928">
    <property type="entry name" value="RNAP_alpha_NTD"/>
    <property type="match status" value="1"/>
</dbReference>
<dbReference type="SUPFAM" id="SSF47789">
    <property type="entry name" value="C-terminal domain of RNA polymerase alpha subunit"/>
    <property type="match status" value="1"/>
</dbReference>
<evidence type="ECO:0000256" key="4">
    <source>
        <dbReference type="ARBA" id="ARBA00022478"/>
    </source>
</evidence>
<dbReference type="Proteomes" id="UP000179113">
    <property type="component" value="Unassembled WGS sequence"/>
</dbReference>
<keyword evidence="4 11" id="KW-0240">DNA-directed RNA polymerase</keyword>
<evidence type="ECO:0000256" key="2">
    <source>
        <dbReference type="ARBA" id="ARBA00012418"/>
    </source>
</evidence>
<evidence type="ECO:0000256" key="3">
    <source>
        <dbReference type="ARBA" id="ARBA00015972"/>
    </source>
</evidence>
<dbReference type="Gene3D" id="2.170.120.12">
    <property type="entry name" value="DNA-directed RNA polymerase, insert domain"/>
    <property type="match status" value="1"/>
</dbReference>